<accession>A0A0C1W5A3</accession>
<evidence type="ECO:0000313" key="4">
    <source>
        <dbReference type="EMBL" id="KIF51592.1"/>
    </source>
</evidence>
<dbReference type="InterPro" id="IPR036388">
    <property type="entry name" value="WH-like_DNA-bd_sf"/>
</dbReference>
<dbReference type="SUPFAM" id="SSF46785">
    <property type="entry name" value="Winged helix' DNA-binding domain"/>
    <property type="match status" value="2"/>
</dbReference>
<sequence length="358" mass="41849">MSDEEYFYPVVSDNLPKHIKKGHQLVFSRQDLSAREADMFALMIAHMKANDWEYSPPHYEFTSHQLSEWLGVESKHIGSNLSPVANRLASRKIGIKIETGKRDVEFDYRPLFKHIAYKNGILTMVPNDMLKSEYIEYNQGFALINTRNFFDVKKEYSKRLYELLSRFKDKGFEMHQQKLEELKGVFGLLDEAGKLKKDKGSFKNNSVFMKRCIRESIKELTEHPQIRKELLFLEGENGDKGFEVIKKGRTITGIKFLFRWIKLGTVEELNQHDALKTIRELELKRLQDKVKLTETDLEALAIAYRYVGKELHAIKVEESLSKRHLNREQKVNDSHQSEIDSLLDKIDTLSEISENPDY</sequence>
<dbReference type="AlphaFoldDB" id="A0A0C1W5A3"/>
<dbReference type="PATRIC" id="fig|1229493.5.peg.3071"/>
<evidence type="ECO:0000259" key="3">
    <source>
        <dbReference type="Pfam" id="PF01051"/>
    </source>
</evidence>
<dbReference type="Proteomes" id="UP000031586">
    <property type="component" value="Unassembled WGS sequence"/>
</dbReference>
<name>A0A0C1W5A3_9VIBR</name>
<comment type="similarity">
    <text evidence="1">Belongs to the initiator RepB protein family.</text>
</comment>
<keyword evidence="2" id="KW-0175">Coiled coil</keyword>
<dbReference type="EMBL" id="JPRD01000032">
    <property type="protein sequence ID" value="KIF51592.1"/>
    <property type="molecule type" value="Genomic_DNA"/>
</dbReference>
<evidence type="ECO:0000256" key="1">
    <source>
        <dbReference type="ARBA" id="ARBA00038283"/>
    </source>
</evidence>
<evidence type="ECO:0000313" key="5">
    <source>
        <dbReference type="Proteomes" id="UP000031586"/>
    </source>
</evidence>
<reference evidence="4 5" key="1">
    <citation type="submission" date="2014-07" db="EMBL/GenBank/DDBJ databases">
        <title>Unique and conserved regions in Vibrio harveyi and related species in comparison with the shrimp pathogen Vibrio harveyi CAIM 1792.</title>
        <authorList>
            <person name="Espinoza-Valles I."/>
            <person name="Vora G."/>
            <person name="Leekitcharoenphon P."/>
            <person name="Ussery D."/>
            <person name="Hoj L."/>
            <person name="Gomez-Gil B."/>
        </authorList>
    </citation>
    <scope>NUCLEOTIDE SEQUENCE [LARGE SCALE GENOMIC DNA]</scope>
    <source>
        <strain evidence="5">CAIM 1854 / LMG 25443</strain>
    </source>
</reference>
<dbReference type="GO" id="GO:0003887">
    <property type="term" value="F:DNA-directed DNA polymerase activity"/>
    <property type="evidence" value="ECO:0007669"/>
    <property type="project" value="InterPro"/>
</dbReference>
<dbReference type="Pfam" id="PF21205">
    <property type="entry name" value="Rep3_C"/>
    <property type="match status" value="1"/>
</dbReference>
<proteinExistence type="inferred from homology"/>
<dbReference type="Pfam" id="PF01051">
    <property type="entry name" value="Rep3_N"/>
    <property type="match status" value="1"/>
</dbReference>
<organism evidence="4 5">
    <name type="scientific">Vibrio owensii CAIM 1854 = LMG 25443</name>
    <dbReference type="NCBI Taxonomy" id="1229493"/>
    <lineage>
        <taxon>Bacteria</taxon>
        <taxon>Pseudomonadati</taxon>
        <taxon>Pseudomonadota</taxon>
        <taxon>Gammaproteobacteria</taxon>
        <taxon>Vibrionales</taxon>
        <taxon>Vibrionaceae</taxon>
        <taxon>Vibrio</taxon>
    </lineage>
</organism>
<feature type="coiled-coil region" evidence="2">
    <location>
        <begin position="283"/>
        <end position="352"/>
    </location>
</feature>
<gene>
    <name evidence="4" type="ORF">H735_18770</name>
</gene>
<dbReference type="InterPro" id="IPR036390">
    <property type="entry name" value="WH_DNA-bd_sf"/>
</dbReference>
<protein>
    <submittedName>
        <fullName evidence="4">Replication protein</fullName>
    </submittedName>
</protein>
<feature type="domain" description="Initiator Rep protein WH1" evidence="3">
    <location>
        <begin position="19"/>
        <end position="165"/>
    </location>
</feature>
<evidence type="ECO:0000256" key="2">
    <source>
        <dbReference type="SAM" id="Coils"/>
    </source>
</evidence>
<dbReference type="Gene3D" id="1.10.10.10">
    <property type="entry name" value="Winged helix-like DNA-binding domain superfamily/Winged helix DNA-binding domain"/>
    <property type="match status" value="2"/>
</dbReference>
<comment type="caution">
    <text evidence="4">The sequence shown here is derived from an EMBL/GenBank/DDBJ whole genome shotgun (WGS) entry which is preliminary data.</text>
</comment>
<dbReference type="GO" id="GO:0006270">
    <property type="term" value="P:DNA replication initiation"/>
    <property type="evidence" value="ECO:0007669"/>
    <property type="project" value="InterPro"/>
</dbReference>
<dbReference type="InterPro" id="IPR000525">
    <property type="entry name" value="Initiator_Rep_WH1"/>
</dbReference>
<dbReference type="RefSeq" id="WP_020197960.1">
    <property type="nucleotide sequence ID" value="NZ_BAOH01000171.1"/>
</dbReference>